<keyword evidence="2" id="KW-0472">Membrane</keyword>
<feature type="compositionally biased region" description="Acidic residues" evidence="1">
    <location>
        <begin position="1"/>
        <end position="21"/>
    </location>
</feature>
<sequence length="586" mass="63152">MPTETDETDAPSESGGDDDGDSVVYATPEELGYPTSTYTPVAYDNLDTASADDDDHPDAGRGGSFRLLDLPKVPRLKHVVGPSAIMLGASLGSGETLFWPQLVAQYGWALYWIFVAGVLLQFVVNTEIQRWTLATGESVFRGMERVHPLVPFAFMLGGFVSLGWPGWAASAAKVGAAGLSLGTYQLAGVELVGWRLLGIGLMVFIWLTYQLTPLMYNVVERLQLFLVVLSLTFALVLFVLVGAPTSLPALPSGPALVGDQPPAATVAILLGGIAYAGAGGYLNLSQSLWVREKGYGMGRYQGRIKNPFAGDDPETVHEDGFSFRPESPNTERWRGWWRVAQLEHLLTFAVGLIVVTTILVVIAGTYAPGTTRTAVDMWLVGIAPSVSPLAGATIYATLFLALFTTEYAIIESFVRNSSDVIYELYGRDAGWQLPRLFWGLLTVFCGWGILILLLPFEVENPFNLLVVGAAMSGLIMWPYIVVIQLVNAVRLPEHTMPGWGRTVAMWVAAAFFGYFSVLLVGTVLGSQLGLAVFSVQMSILGSGLGGMVLWAGYGAVQAYVIYRTTRAKFEQAGTVDGADAGRGLFS</sequence>
<feature type="transmembrane region" description="Helical" evidence="2">
    <location>
        <begin position="224"/>
        <end position="243"/>
    </location>
</feature>
<feature type="transmembrane region" description="Helical" evidence="2">
    <location>
        <begin position="378"/>
        <end position="403"/>
    </location>
</feature>
<organism evidence="3 4">
    <name type="scientific">Haloarcula pellucida</name>
    <dbReference type="NCBI Taxonomy" id="1427151"/>
    <lineage>
        <taxon>Archaea</taxon>
        <taxon>Methanobacteriati</taxon>
        <taxon>Methanobacteriota</taxon>
        <taxon>Stenosarchaea group</taxon>
        <taxon>Halobacteria</taxon>
        <taxon>Halobacteriales</taxon>
        <taxon>Haloarculaceae</taxon>
        <taxon>Haloarcula</taxon>
    </lineage>
</organism>
<keyword evidence="2" id="KW-0812">Transmembrane</keyword>
<evidence type="ECO:0000313" key="4">
    <source>
        <dbReference type="Proteomes" id="UP000605784"/>
    </source>
</evidence>
<evidence type="ECO:0000256" key="2">
    <source>
        <dbReference type="SAM" id="Phobius"/>
    </source>
</evidence>
<dbReference type="EMBL" id="BMOU01000006">
    <property type="protein sequence ID" value="GGO01547.1"/>
    <property type="molecule type" value="Genomic_DNA"/>
</dbReference>
<feature type="transmembrane region" description="Helical" evidence="2">
    <location>
        <begin position="108"/>
        <end position="128"/>
    </location>
</feature>
<dbReference type="NCBIfam" id="NF037982">
    <property type="entry name" value="Nramp_1"/>
    <property type="match status" value="1"/>
</dbReference>
<feature type="transmembrane region" description="Helical" evidence="2">
    <location>
        <begin position="263"/>
        <end position="284"/>
    </location>
</feature>
<reference evidence="3" key="2">
    <citation type="submission" date="2020-09" db="EMBL/GenBank/DDBJ databases">
        <authorList>
            <person name="Sun Q."/>
            <person name="Ohkuma M."/>
        </authorList>
    </citation>
    <scope>NUCLEOTIDE SEQUENCE</scope>
    <source>
        <strain evidence="3">JCM 17820</strain>
    </source>
</reference>
<evidence type="ECO:0008006" key="5">
    <source>
        <dbReference type="Google" id="ProtNLM"/>
    </source>
</evidence>
<comment type="caution">
    <text evidence="3">The sequence shown here is derived from an EMBL/GenBank/DDBJ whole genome shotgun (WGS) entry which is preliminary data.</text>
</comment>
<feature type="transmembrane region" description="Helical" evidence="2">
    <location>
        <begin position="345"/>
        <end position="366"/>
    </location>
</feature>
<gene>
    <name evidence="3" type="ORF">GCM10009030_35330</name>
</gene>
<dbReference type="Proteomes" id="UP000605784">
    <property type="component" value="Unassembled WGS sequence"/>
</dbReference>
<keyword evidence="4" id="KW-1185">Reference proteome</keyword>
<feature type="transmembrane region" description="Helical" evidence="2">
    <location>
        <begin position="462"/>
        <end position="482"/>
    </location>
</feature>
<name>A0A830GRY2_9EURY</name>
<feature type="transmembrane region" description="Helical" evidence="2">
    <location>
        <begin position="503"/>
        <end position="525"/>
    </location>
</feature>
<dbReference type="AlphaFoldDB" id="A0A830GRY2"/>
<evidence type="ECO:0000256" key="1">
    <source>
        <dbReference type="SAM" id="MobiDB-lite"/>
    </source>
</evidence>
<feature type="transmembrane region" description="Helical" evidence="2">
    <location>
        <begin position="436"/>
        <end position="456"/>
    </location>
</feature>
<evidence type="ECO:0000313" key="3">
    <source>
        <dbReference type="EMBL" id="GGO01547.1"/>
    </source>
</evidence>
<feature type="region of interest" description="Disordered" evidence="1">
    <location>
        <begin position="1"/>
        <end position="60"/>
    </location>
</feature>
<protein>
    <recommendedName>
        <fullName evidence="5">Mn2+ and Fe2+ transporters of the NRAMP family</fullName>
    </recommendedName>
</protein>
<feature type="transmembrane region" description="Helical" evidence="2">
    <location>
        <begin position="192"/>
        <end position="212"/>
    </location>
</feature>
<keyword evidence="2" id="KW-1133">Transmembrane helix</keyword>
<feature type="transmembrane region" description="Helical" evidence="2">
    <location>
        <begin position="149"/>
        <end position="172"/>
    </location>
</feature>
<reference evidence="3" key="1">
    <citation type="journal article" date="2014" name="Int. J. Syst. Evol. Microbiol.">
        <title>Complete genome sequence of Corynebacterium casei LMG S-19264T (=DSM 44701T), isolated from a smear-ripened cheese.</title>
        <authorList>
            <consortium name="US DOE Joint Genome Institute (JGI-PGF)"/>
            <person name="Walter F."/>
            <person name="Albersmeier A."/>
            <person name="Kalinowski J."/>
            <person name="Ruckert C."/>
        </authorList>
    </citation>
    <scope>NUCLEOTIDE SEQUENCE</scope>
    <source>
        <strain evidence="3">JCM 17820</strain>
    </source>
</reference>
<dbReference type="RefSeq" id="WP_189001265.1">
    <property type="nucleotide sequence ID" value="NZ_BMOU01000006.1"/>
</dbReference>
<accession>A0A830GRY2</accession>
<proteinExistence type="predicted"/>
<feature type="transmembrane region" description="Helical" evidence="2">
    <location>
        <begin position="537"/>
        <end position="562"/>
    </location>
</feature>